<proteinExistence type="predicted"/>
<keyword evidence="6" id="KW-0819">tRNA processing</keyword>
<keyword evidence="9 13" id="KW-0560">Oxidoreductase</keyword>
<evidence type="ECO:0000256" key="9">
    <source>
        <dbReference type="ARBA" id="ARBA00023002"/>
    </source>
</evidence>
<comment type="catalytic activity">
    <reaction evidence="11">
        <text>a 5,6-dihydrouridine in tRNA + NAD(+) = a uridine in tRNA + NADH + H(+)</text>
        <dbReference type="Rhea" id="RHEA:54452"/>
        <dbReference type="Rhea" id="RHEA-COMP:13339"/>
        <dbReference type="Rhea" id="RHEA-COMP:13887"/>
        <dbReference type="ChEBI" id="CHEBI:15378"/>
        <dbReference type="ChEBI" id="CHEBI:57540"/>
        <dbReference type="ChEBI" id="CHEBI:57945"/>
        <dbReference type="ChEBI" id="CHEBI:65315"/>
        <dbReference type="ChEBI" id="CHEBI:74443"/>
    </reaction>
</comment>
<evidence type="ECO:0000256" key="7">
    <source>
        <dbReference type="ARBA" id="ARBA00022857"/>
    </source>
</evidence>
<evidence type="ECO:0000256" key="11">
    <source>
        <dbReference type="ARBA" id="ARBA00048802"/>
    </source>
</evidence>
<dbReference type="InterPro" id="IPR018517">
    <property type="entry name" value="tRNA_hU_synthase_CS"/>
</dbReference>
<keyword evidence="8" id="KW-0694">RNA-binding</keyword>
<dbReference type="InterPro" id="IPR004652">
    <property type="entry name" value="DusB-like"/>
</dbReference>
<feature type="domain" description="DUS-like FMN-binding" evidence="12">
    <location>
        <begin position="1"/>
        <end position="306"/>
    </location>
</feature>
<dbReference type="CDD" id="cd02801">
    <property type="entry name" value="DUS_like_FMN"/>
    <property type="match status" value="1"/>
</dbReference>
<comment type="catalytic activity">
    <reaction evidence="10">
        <text>a 5,6-dihydrouridine in tRNA + NADP(+) = a uridine in tRNA + NADPH + H(+)</text>
        <dbReference type="Rhea" id="RHEA:23624"/>
        <dbReference type="Rhea" id="RHEA-COMP:13339"/>
        <dbReference type="Rhea" id="RHEA-COMP:13887"/>
        <dbReference type="ChEBI" id="CHEBI:15378"/>
        <dbReference type="ChEBI" id="CHEBI:57783"/>
        <dbReference type="ChEBI" id="CHEBI:58349"/>
        <dbReference type="ChEBI" id="CHEBI:65315"/>
        <dbReference type="ChEBI" id="CHEBI:74443"/>
    </reaction>
</comment>
<dbReference type="GO" id="GO:0050660">
    <property type="term" value="F:flavin adenine dinucleotide binding"/>
    <property type="evidence" value="ECO:0007669"/>
    <property type="project" value="InterPro"/>
</dbReference>
<accession>A0A1W1BIP7</accession>
<evidence type="ECO:0000256" key="6">
    <source>
        <dbReference type="ARBA" id="ARBA00022694"/>
    </source>
</evidence>
<keyword evidence="4" id="KW-0285">Flavoprotein</keyword>
<dbReference type="Pfam" id="PF01207">
    <property type="entry name" value="Dus"/>
    <property type="match status" value="1"/>
</dbReference>
<sequence length="314" mass="35516">MAGVADKPFREVCRKMGAGLTTSEMAIIKDNLLGSFKSKTRLDFSNESPPISVQIAGSSVEDFVYSAKFVAKNGANIIDLNMGCPAKKVCHKLAGSALLKDEKLVANILKEVVNAVDIPITLKIRTGWDRANRNAVNIAKIAENEGIKMLVVHGRTREDKYLGEAEYDTIAEVVQSINIPVIANGDITTLNKAKMVLEKTQAQGLMLGRGTQGKPWFIKELICFLQDSYYQETKLEEKITIIKSHIKEIYDFYGDIMGVRLARKHIFWYSITLFKDIDEDYLSFWQKINKLSTQKEQYQCLETFLNSYETMYNK</sequence>
<dbReference type="GO" id="GO:0000049">
    <property type="term" value="F:tRNA binding"/>
    <property type="evidence" value="ECO:0007669"/>
    <property type="project" value="UniProtKB-KW"/>
</dbReference>
<reference evidence="13" key="1">
    <citation type="submission" date="2016-10" db="EMBL/GenBank/DDBJ databases">
        <authorList>
            <person name="de Groot N.N."/>
        </authorList>
    </citation>
    <scope>NUCLEOTIDE SEQUENCE</scope>
</reference>
<dbReference type="EMBL" id="FPHJ01000011">
    <property type="protein sequence ID" value="SFV53397.1"/>
    <property type="molecule type" value="Genomic_DNA"/>
</dbReference>
<keyword evidence="5" id="KW-0288">FMN</keyword>
<protein>
    <submittedName>
        <fullName evidence="13">tRNA dihydrouridine synthase B</fullName>
        <ecNumber evidence="13">1.-.-.-</ecNumber>
    </submittedName>
</protein>
<comment type="cofactor">
    <cofactor evidence="1">
        <name>FMN</name>
        <dbReference type="ChEBI" id="CHEBI:58210"/>
    </cofactor>
</comment>
<evidence type="ECO:0000256" key="8">
    <source>
        <dbReference type="ARBA" id="ARBA00022884"/>
    </source>
</evidence>
<gene>
    <name evidence="13" type="ORF">MNB_SUP05-5-161</name>
</gene>
<dbReference type="SUPFAM" id="SSF51395">
    <property type="entry name" value="FMN-linked oxidoreductases"/>
    <property type="match status" value="1"/>
</dbReference>
<comment type="function">
    <text evidence="2">Catalyzes the synthesis of 5,6-dihydrouridine (D), a modified base found in the D-loop of most tRNAs, via the reduction of the C5-C6 double bond in target uridines.</text>
</comment>
<evidence type="ECO:0000256" key="1">
    <source>
        <dbReference type="ARBA" id="ARBA00001917"/>
    </source>
</evidence>
<dbReference type="InterPro" id="IPR001269">
    <property type="entry name" value="DUS_fam"/>
</dbReference>
<evidence type="ECO:0000256" key="5">
    <source>
        <dbReference type="ARBA" id="ARBA00022643"/>
    </source>
</evidence>
<dbReference type="InterPro" id="IPR013785">
    <property type="entry name" value="Aldolase_TIM"/>
</dbReference>
<dbReference type="Gene3D" id="1.10.1200.80">
    <property type="entry name" value="Putative flavin oxidoreducatase, domain 2"/>
    <property type="match status" value="1"/>
</dbReference>
<evidence type="ECO:0000313" key="13">
    <source>
        <dbReference type="EMBL" id="SFV53397.1"/>
    </source>
</evidence>
<dbReference type="AlphaFoldDB" id="A0A1W1BIP7"/>
<evidence type="ECO:0000256" key="10">
    <source>
        <dbReference type="ARBA" id="ARBA00048205"/>
    </source>
</evidence>
<name>A0A1W1BIP7_9ZZZZ</name>
<dbReference type="PANTHER" id="PTHR45846:SF1">
    <property type="entry name" value="TRNA-DIHYDROURIDINE(47) SYNTHASE [NAD(P)(+)]-LIKE"/>
    <property type="match status" value="1"/>
</dbReference>
<evidence type="ECO:0000256" key="4">
    <source>
        <dbReference type="ARBA" id="ARBA00022630"/>
    </source>
</evidence>
<dbReference type="InterPro" id="IPR024036">
    <property type="entry name" value="tRNA-dHydroUridine_Synthase_C"/>
</dbReference>
<organism evidence="13">
    <name type="scientific">hydrothermal vent metagenome</name>
    <dbReference type="NCBI Taxonomy" id="652676"/>
    <lineage>
        <taxon>unclassified sequences</taxon>
        <taxon>metagenomes</taxon>
        <taxon>ecological metagenomes</taxon>
    </lineage>
</organism>
<dbReference type="PIRSF" id="PIRSF006621">
    <property type="entry name" value="Dus"/>
    <property type="match status" value="1"/>
</dbReference>
<evidence type="ECO:0000256" key="3">
    <source>
        <dbReference type="ARBA" id="ARBA00022555"/>
    </source>
</evidence>
<dbReference type="EC" id="1.-.-.-" evidence="13"/>
<evidence type="ECO:0000259" key="12">
    <source>
        <dbReference type="Pfam" id="PF01207"/>
    </source>
</evidence>
<dbReference type="InterPro" id="IPR035587">
    <property type="entry name" value="DUS-like_FMN-bd"/>
</dbReference>
<dbReference type="GO" id="GO:0017150">
    <property type="term" value="F:tRNA dihydrouridine synthase activity"/>
    <property type="evidence" value="ECO:0007669"/>
    <property type="project" value="InterPro"/>
</dbReference>
<keyword evidence="3" id="KW-0820">tRNA-binding</keyword>
<evidence type="ECO:0000256" key="2">
    <source>
        <dbReference type="ARBA" id="ARBA00002790"/>
    </source>
</evidence>
<dbReference type="Gene3D" id="3.20.20.70">
    <property type="entry name" value="Aldolase class I"/>
    <property type="match status" value="1"/>
</dbReference>
<dbReference type="PROSITE" id="PS01136">
    <property type="entry name" value="UPF0034"/>
    <property type="match status" value="1"/>
</dbReference>
<dbReference type="NCBIfam" id="TIGR00737">
    <property type="entry name" value="nifR3_yhdG"/>
    <property type="match status" value="1"/>
</dbReference>
<dbReference type="PANTHER" id="PTHR45846">
    <property type="entry name" value="TRNA-DIHYDROURIDINE(47) SYNTHASE [NAD(P)(+)]-LIKE"/>
    <property type="match status" value="1"/>
</dbReference>
<keyword evidence="7" id="KW-0521">NADP</keyword>